<dbReference type="EnsemblPlants" id="Pp3c11_10450V3.2">
    <property type="protein sequence ID" value="PAC:32956304.CDS.1"/>
    <property type="gene ID" value="Pp3c11_10450"/>
</dbReference>
<accession>A0A2K1JU88</accession>
<dbReference type="Gramene" id="Pp3c11_10450V3.1">
    <property type="protein sequence ID" value="PAC:32956303.CDS.1"/>
    <property type="gene ID" value="Pp3c11_10450"/>
</dbReference>
<reference evidence="3" key="3">
    <citation type="submission" date="2020-12" db="UniProtKB">
        <authorList>
            <consortium name="EnsemblPlants"/>
        </authorList>
    </citation>
    <scope>IDENTIFICATION</scope>
</reference>
<reference evidence="2 4" key="2">
    <citation type="journal article" date="2018" name="Plant J.">
        <title>The Physcomitrella patens chromosome-scale assembly reveals moss genome structure and evolution.</title>
        <authorList>
            <person name="Lang D."/>
            <person name="Ullrich K.K."/>
            <person name="Murat F."/>
            <person name="Fuchs J."/>
            <person name="Jenkins J."/>
            <person name="Haas F.B."/>
            <person name="Piednoel M."/>
            <person name="Gundlach H."/>
            <person name="Van Bel M."/>
            <person name="Meyberg R."/>
            <person name="Vives C."/>
            <person name="Morata J."/>
            <person name="Symeonidi A."/>
            <person name="Hiss M."/>
            <person name="Muchero W."/>
            <person name="Kamisugi Y."/>
            <person name="Saleh O."/>
            <person name="Blanc G."/>
            <person name="Decker E.L."/>
            <person name="van Gessel N."/>
            <person name="Grimwood J."/>
            <person name="Hayes R.D."/>
            <person name="Graham S.W."/>
            <person name="Gunter L.E."/>
            <person name="McDaniel S.F."/>
            <person name="Hoernstein S.N.W."/>
            <person name="Larsson A."/>
            <person name="Li F.W."/>
            <person name="Perroud P.F."/>
            <person name="Phillips J."/>
            <person name="Ranjan P."/>
            <person name="Rokshar D.S."/>
            <person name="Rothfels C.J."/>
            <person name="Schneider L."/>
            <person name="Shu S."/>
            <person name="Stevenson D.W."/>
            <person name="Thummler F."/>
            <person name="Tillich M."/>
            <person name="Villarreal Aguilar J.C."/>
            <person name="Widiez T."/>
            <person name="Wong G.K."/>
            <person name="Wymore A."/>
            <person name="Zhang Y."/>
            <person name="Zimmer A.D."/>
            <person name="Quatrano R.S."/>
            <person name="Mayer K.F.X."/>
            <person name="Goodstein D."/>
            <person name="Casacuberta J.M."/>
            <person name="Vandepoele K."/>
            <person name="Reski R."/>
            <person name="Cuming A.C."/>
            <person name="Tuskan G.A."/>
            <person name="Maumus F."/>
            <person name="Salse J."/>
            <person name="Schmutz J."/>
            <person name="Rensing S.A."/>
        </authorList>
    </citation>
    <scope>NUCLEOTIDE SEQUENCE [LARGE SCALE GENOMIC DNA]</scope>
    <source>
        <strain evidence="3 4">cv. Gransden 2004</strain>
    </source>
</reference>
<dbReference type="InParanoid" id="A0A2K1JU88"/>
<keyword evidence="1" id="KW-0812">Transmembrane</keyword>
<dbReference type="EMBL" id="ABEU02000011">
    <property type="protein sequence ID" value="PNR45087.1"/>
    <property type="molecule type" value="Genomic_DNA"/>
</dbReference>
<gene>
    <name evidence="2" type="ORF">PHYPA_014858</name>
</gene>
<sequence>MRNLARLLSSCLELIIYCLFFLFVYYHQNSIRVGNVRLLLTSIHRYQLTPQLQKHSTTKPPQGTSRMQHFRHNTSIIDIRQKESTLQDHYTHTNITHTFSHFLHSHKTRFFTLHSSISVTHTFFFSVISVYHTICKIWKQNNHCVTRQSLGSFSSVETQLLDLSAVAFRISISTPTSK</sequence>
<dbReference type="EnsemblPlants" id="Pp3c11_10450V3.1">
    <property type="protein sequence ID" value="PAC:32956303.CDS.1"/>
    <property type="gene ID" value="Pp3c11_10450"/>
</dbReference>
<evidence type="ECO:0000256" key="1">
    <source>
        <dbReference type="SAM" id="Phobius"/>
    </source>
</evidence>
<dbReference type="Gramene" id="Pp3c11_10450V3.2">
    <property type="protein sequence ID" value="PAC:32956304.CDS.1"/>
    <property type="gene ID" value="Pp3c11_10450"/>
</dbReference>
<reference evidence="2 4" key="1">
    <citation type="journal article" date="2008" name="Science">
        <title>The Physcomitrella genome reveals evolutionary insights into the conquest of land by plants.</title>
        <authorList>
            <person name="Rensing S."/>
            <person name="Lang D."/>
            <person name="Zimmer A."/>
            <person name="Terry A."/>
            <person name="Salamov A."/>
            <person name="Shapiro H."/>
            <person name="Nishiyama T."/>
            <person name="Perroud P.-F."/>
            <person name="Lindquist E."/>
            <person name="Kamisugi Y."/>
            <person name="Tanahashi T."/>
            <person name="Sakakibara K."/>
            <person name="Fujita T."/>
            <person name="Oishi K."/>
            <person name="Shin-I T."/>
            <person name="Kuroki Y."/>
            <person name="Toyoda A."/>
            <person name="Suzuki Y."/>
            <person name="Hashimoto A."/>
            <person name="Yamaguchi K."/>
            <person name="Sugano A."/>
            <person name="Kohara Y."/>
            <person name="Fujiyama A."/>
            <person name="Anterola A."/>
            <person name="Aoki S."/>
            <person name="Ashton N."/>
            <person name="Barbazuk W.B."/>
            <person name="Barker E."/>
            <person name="Bennetzen J."/>
            <person name="Bezanilla M."/>
            <person name="Blankenship R."/>
            <person name="Cho S.H."/>
            <person name="Dutcher S."/>
            <person name="Estelle M."/>
            <person name="Fawcett J.A."/>
            <person name="Gundlach H."/>
            <person name="Hanada K."/>
            <person name="Heyl A."/>
            <person name="Hicks K.A."/>
            <person name="Hugh J."/>
            <person name="Lohr M."/>
            <person name="Mayer K."/>
            <person name="Melkozernov A."/>
            <person name="Murata T."/>
            <person name="Nelson D."/>
            <person name="Pils B."/>
            <person name="Prigge M."/>
            <person name="Reiss B."/>
            <person name="Renner T."/>
            <person name="Rombauts S."/>
            <person name="Rushton P."/>
            <person name="Sanderfoot A."/>
            <person name="Schween G."/>
            <person name="Shiu S.-H."/>
            <person name="Stueber K."/>
            <person name="Theodoulou F.L."/>
            <person name="Tu H."/>
            <person name="Van de Peer Y."/>
            <person name="Verrier P.J."/>
            <person name="Waters E."/>
            <person name="Wood A."/>
            <person name="Yang L."/>
            <person name="Cove D."/>
            <person name="Cuming A."/>
            <person name="Hasebe M."/>
            <person name="Lucas S."/>
            <person name="Mishler D.B."/>
            <person name="Reski R."/>
            <person name="Grigoriev I."/>
            <person name="Quatrano R.S."/>
            <person name="Boore J.L."/>
        </authorList>
    </citation>
    <scope>NUCLEOTIDE SEQUENCE [LARGE SCALE GENOMIC DNA]</scope>
    <source>
        <strain evidence="3 4">cv. Gransden 2004</strain>
    </source>
</reference>
<keyword evidence="4" id="KW-1185">Reference proteome</keyword>
<organism evidence="2">
    <name type="scientific">Physcomitrium patens</name>
    <name type="common">Spreading-leaved earth moss</name>
    <name type="synonym">Physcomitrella patens</name>
    <dbReference type="NCBI Taxonomy" id="3218"/>
    <lineage>
        <taxon>Eukaryota</taxon>
        <taxon>Viridiplantae</taxon>
        <taxon>Streptophyta</taxon>
        <taxon>Embryophyta</taxon>
        <taxon>Bryophyta</taxon>
        <taxon>Bryophytina</taxon>
        <taxon>Bryopsida</taxon>
        <taxon>Funariidae</taxon>
        <taxon>Funariales</taxon>
        <taxon>Funariaceae</taxon>
        <taxon>Physcomitrium</taxon>
    </lineage>
</organism>
<evidence type="ECO:0000313" key="2">
    <source>
        <dbReference type="EMBL" id="PNR45087.1"/>
    </source>
</evidence>
<keyword evidence="1" id="KW-0472">Membrane</keyword>
<proteinExistence type="predicted"/>
<feature type="transmembrane region" description="Helical" evidence="1">
    <location>
        <begin position="7"/>
        <end position="26"/>
    </location>
</feature>
<evidence type="ECO:0000313" key="3">
    <source>
        <dbReference type="EnsemblPlants" id="PAC:32956303.CDS.1"/>
    </source>
</evidence>
<name>A0A2K1JU88_PHYPA</name>
<dbReference type="Proteomes" id="UP000006727">
    <property type="component" value="Chromosome 11"/>
</dbReference>
<protein>
    <submittedName>
        <fullName evidence="2 3">Uncharacterized protein</fullName>
    </submittedName>
</protein>
<keyword evidence="1" id="KW-1133">Transmembrane helix</keyword>
<dbReference type="AlphaFoldDB" id="A0A2K1JU88"/>
<evidence type="ECO:0000313" key="4">
    <source>
        <dbReference type="Proteomes" id="UP000006727"/>
    </source>
</evidence>